<dbReference type="RefSeq" id="WP_218391644.1">
    <property type="nucleotide sequence ID" value="NZ_JAHUZE010000001.1"/>
</dbReference>
<accession>A0ABS6T003</accession>
<sequence>MLTLIRGSLVFISTMTPVLVMGQDLQTVSPNYFEDVDRGEALISAPHWLRGAFFEAEPSGKSPRLLAFLPQPNSYGVLCVEATTINGRYEATAEYDVESSKGGSVVELAYNTGFPEVWANSSAQNSGVVISTGACDEMASETETVILPSVLNGVENIKRTAAGETVLILNLHARGAQEVTGNLAYRDASVEVECRRLDPDTAIEFNFTCKAMLPPDASGRAEFNFKKISRGREVDGPTAFIDIPEFP</sequence>
<dbReference type="EMBL" id="JAHUZE010000001">
    <property type="protein sequence ID" value="MBV7378515.1"/>
    <property type="molecule type" value="Genomic_DNA"/>
</dbReference>
<proteinExistence type="predicted"/>
<protein>
    <recommendedName>
        <fullName evidence="3">Secreted protein</fullName>
    </recommendedName>
</protein>
<keyword evidence="2" id="KW-1185">Reference proteome</keyword>
<evidence type="ECO:0008006" key="3">
    <source>
        <dbReference type="Google" id="ProtNLM"/>
    </source>
</evidence>
<dbReference type="Proteomes" id="UP000756530">
    <property type="component" value="Unassembled WGS sequence"/>
</dbReference>
<reference evidence="1 2" key="1">
    <citation type="submission" date="2021-05" db="EMBL/GenBank/DDBJ databases">
        <title>Culturable bacteria isolated from Daya Bay.</title>
        <authorList>
            <person name="Zheng W."/>
            <person name="Yu S."/>
            <person name="Huang Y."/>
        </authorList>
    </citation>
    <scope>NUCLEOTIDE SEQUENCE [LARGE SCALE GENOMIC DNA]</scope>
    <source>
        <strain evidence="1 2">DP4N28-5</strain>
    </source>
</reference>
<evidence type="ECO:0000313" key="2">
    <source>
        <dbReference type="Proteomes" id="UP000756530"/>
    </source>
</evidence>
<organism evidence="1 2">
    <name type="scientific">Maritimibacter dapengensis</name>
    <dbReference type="NCBI Taxonomy" id="2836868"/>
    <lineage>
        <taxon>Bacteria</taxon>
        <taxon>Pseudomonadati</taxon>
        <taxon>Pseudomonadota</taxon>
        <taxon>Alphaproteobacteria</taxon>
        <taxon>Rhodobacterales</taxon>
        <taxon>Roseobacteraceae</taxon>
        <taxon>Maritimibacter</taxon>
    </lineage>
</organism>
<name>A0ABS6T003_9RHOB</name>
<gene>
    <name evidence="1" type="ORF">KJP28_06220</name>
</gene>
<comment type="caution">
    <text evidence="1">The sequence shown here is derived from an EMBL/GenBank/DDBJ whole genome shotgun (WGS) entry which is preliminary data.</text>
</comment>
<evidence type="ECO:0000313" key="1">
    <source>
        <dbReference type="EMBL" id="MBV7378515.1"/>
    </source>
</evidence>